<keyword evidence="2" id="KW-1185">Reference proteome</keyword>
<accession>A0A371D4P6</accession>
<reference evidence="1 2" key="1">
    <citation type="journal article" date="2018" name="Biotechnol. Biofuels">
        <title>Integrative visual omics of the white-rot fungus Polyporus brumalis exposes the biotechnological potential of its oxidative enzymes for delignifying raw plant biomass.</title>
        <authorList>
            <person name="Miyauchi S."/>
            <person name="Rancon A."/>
            <person name="Drula E."/>
            <person name="Hage H."/>
            <person name="Chaduli D."/>
            <person name="Favel A."/>
            <person name="Grisel S."/>
            <person name="Henrissat B."/>
            <person name="Herpoel-Gimbert I."/>
            <person name="Ruiz-Duenas F.J."/>
            <person name="Chevret D."/>
            <person name="Hainaut M."/>
            <person name="Lin J."/>
            <person name="Wang M."/>
            <person name="Pangilinan J."/>
            <person name="Lipzen A."/>
            <person name="Lesage-Meessen L."/>
            <person name="Navarro D."/>
            <person name="Riley R."/>
            <person name="Grigoriev I.V."/>
            <person name="Zhou S."/>
            <person name="Raouche S."/>
            <person name="Rosso M.N."/>
        </authorList>
    </citation>
    <scope>NUCLEOTIDE SEQUENCE [LARGE SCALE GENOMIC DNA]</scope>
    <source>
        <strain evidence="1 2">BRFM 1820</strain>
    </source>
</reference>
<sequence>MESMNAAVLMGGTLLDGLLCSTESSLEALVTSHSLPVSAHGSCIVCDHAEPAVCSSGGHGRPVESVSRSRRVPMGLVAQASDSDSLHAAAPGLLLATISSYTELLRLEPRRLLYPVHCLCHLRTLLNSESDFLL</sequence>
<evidence type="ECO:0000313" key="1">
    <source>
        <dbReference type="EMBL" id="RDX47510.1"/>
    </source>
</evidence>
<dbReference type="AlphaFoldDB" id="A0A371D4P6"/>
<dbReference type="EMBL" id="KZ857418">
    <property type="protein sequence ID" value="RDX47510.1"/>
    <property type="molecule type" value="Genomic_DNA"/>
</dbReference>
<proteinExistence type="predicted"/>
<protein>
    <submittedName>
        <fullName evidence="1">Uncharacterized protein</fullName>
    </submittedName>
</protein>
<name>A0A371D4P6_9APHY</name>
<evidence type="ECO:0000313" key="2">
    <source>
        <dbReference type="Proteomes" id="UP000256964"/>
    </source>
</evidence>
<organism evidence="1 2">
    <name type="scientific">Lentinus brumalis</name>
    <dbReference type="NCBI Taxonomy" id="2498619"/>
    <lineage>
        <taxon>Eukaryota</taxon>
        <taxon>Fungi</taxon>
        <taxon>Dikarya</taxon>
        <taxon>Basidiomycota</taxon>
        <taxon>Agaricomycotina</taxon>
        <taxon>Agaricomycetes</taxon>
        <taxon>Polyporales</taxon>
        <taxon>Polyporaceae</taxon>
        <taxon>Lentinus</taxon>
    </lineage>
</organism>
<gene>
    <name evidence="1" type="ORF">OH76DRAFT_769358</name>
</gene>
<dbReference type="Proteomes" id="UP000256964">
    <property type="component" value="Unassembled WGS sequence"/>
</dbReference>